<dbReference type="Pfam" id="PF11571">
    <property type="entry name" value="Med27"/>
    <property type="match status" value="1"/>
</dbReference>
<feature type="domain" description="Exonuclease" evidence="7">
    <location>
        <begin position="12"/>
        <end position="77"/>
    </location>
</feature>
<evidence type="ECO:0000259" key="7">
    <source>
        <dbReference type="Pfam" id="PF00929"/>
    </source>
</evidence>
<dbReference type="PANTHER" id="PTHR13130">
    <property type="entry name" value="34 KDA TRANSCRIPTIONAL CO-ACTIVATOR-RELATED"/>
    <property type="match status" value="1"/>
</dbReference>
<dbReference type="InterPro" id="IPR012337">
    <property type="entry name" value="RNaseH-like_sf"/>
</dbReference>
<dbReference type="AlphaFoldDB" id="A0A553NLR5"/>
<keyword evidence="6" id="KW-0732">Signal</keyword>
<evidence type="ECO:0000256" key="2">
    <source>
        <dbReference type="ARBA" id="ARBA00008048"/>
    </source>
</evidence>
<dbReference type="CDD" id="cd06133">
    <property type="entry name" value="ERI-1_3'hExo_like"/>
    <property type="match status" value="1"/>
</dbReference>
<comment type="caution">
    <text evidence="8">The sequence shown here is derived from an EMBL/GenBank/DDBJ whole genome shotgun (WGS) entry which is preliminary data.</text>
</comment>
<comment type="similarity">
    <text evidence="2">Belongs to the Mediator complex subunit 27 family.</text>
</comment>
<evidence type="ECO:0000313" key="8">
    <source>
        <dbReference type="EMBL" id="TRY66368.1"/>
    </source>
</evidence>
<organism evidence="8 9">
    <name type="scientific">Tigriopus californicus</name>
    <name type="common">Marine copepod</name>
    <dbReference type="NCBI Taxonomy" id="6832"/>
    <lineage>
        <taxon>Eukaryota</taxon>
        <taxon>Metazoa</taxon>
        <taxon>Ecdysozoa</taxon>
        <taxon>Arthropoda</taxon>
        <taxon>Crustacea</taxon>
        <taxon>Multicrustacea</taxon>
        <taxon>Hexanauplia</taxon>
        <taxon>Copepoda</taxon>
        <taxon>Harpacticoida</taxon>
        <taxon>Harpacticidae</taxon>
        <taxon>Tigriopus</taxon>
    </lineage>
</organism>
<dbReference type="GO" id="GO:0016592">
    <property type="term" value="C:mediator complex"/>
    <property type="evidence" value="ECO:0007669"/>
    <property type="project" value="InterPro"/>
</dbReference>
<dbReference type="InterPro" id="IPR047201">
    <property type="entry name" value="ERI-1_3'hExo-like"/>
</dbReference>
<dbReference type="GO" id="GO:0006357">
    <property type="term" value="P:regulation of transcription by RNA polymerase II"/>
    <property type="evidence" value="ECO:0007669"/>
    <property type="project" value="TreeGrafter"/>
</dbReference>
<dbReference type="EMBL" id="VCGU01000081">
    <property type="protein sequence ID" value="TRY66368.1"/>
    <property type="molecule type" value="Genomic_DNA"/>
</dbReference>
<keyword evidence="9" id="KW-1185">Reference proteome</keyword>
<gene>
    <name evidence="8" type="ORF">TCAL_14058</name>
</gene>
<keyword evidence="5" id="KW-0539">Nucleus</keyword>
<dbReference type="Pfam" id="PF00929">
    <property type="entry name" value="RNase_T"/>
    <property type="match status" value="1"/>
</dbReference>
<dbReference type="InterPro" id="IPR013520">
    <property type="entry name" value="Ribonucl_H"/>
</dbReference>
<dbReference type="STRING" id="6832.A0A553NLR5"/>
<protein>
    <recommendedName>
        <fullName evidence="7">Exonuclease domain-containing protein</fullName>
    </recommendedName>
</protein>
<proteinExistence type="inferred from homology"/>
<evidence type="ECO:0000256" key="4">
    <source>
        <dbReference type="ARBA" id="ARBA00023163"/>
    </source>
</evidence>
<evidence type="ECO:0000256" key="5">
    <source>
        <dbReference type="ARBA" id="ARBA00023242"/>
    </source>
</evidence>
<comment type="subcellular location">
    <subcellularLocation>
        <location evidence="1">Nucleus</location>
    </subcellularLocation>
</comment>
<evidence type="ECO:0000256" key="3">
    <source>
        <dbReference type="ARBA" id="ARBA00023015"/>
    </source>
</evidence>
<dbReference type="GO" id="GO:0003676">
    <property type="term" value="F:nucleic acid binding"/>
    <property type="evidence" value="ECO:0007669"/>
    <property type="project" value="InterPro"/>
</dbReference>
<keyword evidence="3" id="KW-0805">Transcription regulation</keyword>
<dbReference type="InterPro" id="IPR036397">
    <property type="entry name" value="RNaseH_sf"/>
</dbReference>
<name>A0A553NLR5_TIGCA</name>
<feature type="chain" id="PRO_5021728904" description="Exonuclease domain-containing protein" evidence="6">
    <location>
        <begin position="23"/>
        <end position="203"/>
    </location>
</feature>
<dbReference type="SUPFAM" id="SSF53098">
    <property type="entry name" value="Ribonuclease H-like"/>
    <property type="match status" value="1"/>
</dbReference>
<dbReference type="InterPro" id="IPR021627">
    <property type="entry name" value="Mediator_Med27"/>
</dbReference>
<reference evidence="8 9" key="1">
    <citation type="journal article" date="2018" name="Nat. Ecol. Evol.">
        <title>Genomic signatures of mitonuclear coevolution across populations of Tigriopus californicus.</title>
        <authorList>
            <person name="Barreto F.S."/>
            <person name="Watson E.T."/>
            <person name="Lima T.G."/>
            <person name="Willett C.S."/>
            <person name="Edmands S."/>
            <person name="Li W."/>
            <person name="Burton R.S."/>
        </authorList>
    </citation>
    <scope>NUCLEOTIDE SEQUENCE [LARGE SCALE GENOMIC DNA]</scope>
    <source>
        <strain evidence="8 9">San Diego</strain>
    </source>
</reference>
<sequence>MSNGFAGFSFLIVIDFESTCWAEKGPGCFPPEIIEFPAVLLDTQTGHILDEFHSYVLPTETPQLSEFCTQLTGVSNDLIFDELVTLDRILKAILIFKGLMIEWVVVKGFNEESTKPDGSLDVWSDSKYQVFQRITENANAAMLNFQSPLYPELGVKSFMTYLHSFLKLFTEKCKKCGYHLHNNIPPTWREFKTLEPFHEDCRP</sequence>
<dbReference type="GO" id="GO:0003713">
    <property type="term" value="F:transcription coactivator activity"/>
    <property type="evidence" value="ECO:0007669"/>
    <property type="project" value="TreeGrafter"/>
</dbReference>
<feature type="signal peptide" evidence="6">
    <location>
        <begin position="1"/>
        <end position="22"/>
    </location>
</feature>
<evidence type="ECO:0000256" key="6">
    <source>
        <dbReference type="SAM" id="SignalP"/>
    </source>
</evidence>
<dbReference type="PANTHER" id="PTHR13130:SF4">
    <property type="entry name" value="MEDIATOR OF RNA POLYMERASE II TRANSCRIPTION SUBUNIT 27"/>
    <property type="match status" value="1"/>
</dbReference>
<evidence type="ECO:0000313" key="9">
    <source>
        <dbReference type="Proteomes" id="UP000318571"/>
    </source>
</evidence>
<dbReference type="Gene3D" id="3.30.420.10">
    <property type="entry name" value="Ribonuclease H-like superfamily/Ribonuclease H"/>
    <property type="match status" value="1"/>
</dbReference>
<accession>A0A553NLR5</accession>
<dbReference type="GO" id="GO:0000175">
    <property type="term" value="F:3'-5'-RNA exonuclease activity"/>
    <property type="evidence" value="ECO:0007669"/>
    <property type="project" value="InterPro"/>
</dbReference>
<keyword evidence="4" id="KW-0804">Transcription</keyword>
<evidence type="ECO:0000256" key="1">
    <source>
        <dbReference type="ARBA" id="ARBA00004123"/>
    </source>
</evidence>
<dbReference type="Proteomes" id="UP000318571">
    <property type="component" value="Unassembled WGS sequence"/>
</dbReference>